<dbReference type="Gene3D" id="3.40.190.10">
    <property type="entry name" value="Periplasmic binding protein-like II"/>
    <property type="match status" value="1"/>
</dbReference>
<keyword evidence="6" id="KW-1185">Reference proteome</keyword>
<evidence type="ECO:0000256" key="3">
    <source>
        <dbReference type="ARBA" id="ARBA00022729"/>
    </source>
</evidence>
<sequence>MRRLPHLALASTLTLTLAACGAGGGNTGDDAESADLTIWFMEDSVPETAQDWLVDEFEASHEGSTLTVQMQPWAGVVELLQTSLPDSSQTPDLVEIGNTQASTFTSVGAFSPVDDLLEELGGDSLIESGLEAGTWEGTTYAPPLYAGSRIIFYRQDLLDAAGIDVPTTLDELNEAAIELNEANPEDTDGFSGIYLASSDPKTLEGWLFTYGGDYATQHDDGTWEGTLSSPESQEGLQAAQDLMERGSEYVSDPNEAVPVAYELFNSGKIGFYSGLALKEYDIDEELWESGDAQVMALPGTDADTPGTTFAGGSNVAISAASAHQELSREVLRLIYSDDFQTMLAADAGWVPGNLDHASALEGHSAEAFQEAVAHSQLTPNTPSWGVADSAQLPLEIWTRIADGEDVEDIAADVDAQLEEILND</sequence>
<evidence type="ECO:0000313" key="5">
    <source>
        <dbReference type="EMBL" id="GAA3054181.1"/>
    </source>
</evidence>
<dbReference type="Proteomes" id="UP001500236">
    <property type="component" value="Unassembled WGS sequence"/>
</dbReference>
<dbReference type="EMBL" id="BAAAVT010000003">
    <property type="protein sequence ID" value="GAA3054181.1"/>
    <property type="molecule type" value="Genomic_DNA"/>
</dbReference>
<evidence type="ECO:0000256" key="1">
    <source>
        <dbReference type="ARBA" id="ARBA00008520"/>
    </source>
</evidence>
<dbReference type="Pfam" id="PF01547">
    <property type="entry name" value="SBP_bac_1"/>
    <property type="match status" value="1"/>
</dbReference>
<evidence type="ECO:0000313" key="6">
    <source>
        <dbReference type="Proteomes" id="UP001500236"/>
    </source>
</evidence>
<comment type="similarity">
    <text evidence="1">Belongs to the bacterial solute-binding protein 1 family.</text>
</comment>
<dbReference type="SUPFAM" id="SSF53850">
    <property type="entry name" value="Periplasmic binding protein-like II"/>
    <property type="match status" value="1"/>
</dbReference>
<dbReference type="InterPro" id="IPR006059">
    <property type="entry name" value="SBP"/>
</dbReference>
<organism evidence="5 6">
    <name type="scientific">Nesterenkonia aethiopica</name>
    <dbReference type="NCBI Taxonomy" id="269144"/>
    <lineage>
        <taxon>Bacteria</taxon>
        <taxon>Bacillati</taxon>
        <taxon>Actinomycetota</taxon>
        <taxon>Actinomycetes</taxon>
        <taxon>Micrococcales</taxon>
        <taxon>Micrococcaceae</taxon>
        <taxon>Nesterenkonia</taxon>
    </lineage>
</organism>
<feature type="signal peptide" evidence="4">
    <location>
        <begin position="1"/>
        <end position="21"/>
    </location>
</feature>
<dbReference type="PROSITE" id="PS51257">
    <property type="entry name" value="PROKAR_LIPOPROTEIN"/>
    <property type="match status" value="1"/>
</dbReference>
<accession>A0ABP6LPB7</accession>
<dbReference type="PANTHER" id="PTHR30061:SF50">
    <property type="entry name" value="MALTOSE_MALTODEXTRIN-BINDING PERIPLASMIC PROTEIN"/>
    <property type="match status" value="1"/>
</dbReference>
<name>A0ABP6LPB7_9MICC</name>
<evidence type="ECO:0000256" key="4">
    <source>
        <dbReference type="SAM" id="SignalP"/>
    </source>
</evidence>
<dbReference type="PANTHER" id="PTHR30061">
    <property type="entry name" value="MALTOSE-BINDING PERIPLASMIC PROTEIN"/>
    <property type="match status" value="1"/>
</dbReference>
<protein>
    <submittedName>
        <fullName evidence="5">Sugar ABC transporter substrate-binding protein</fullName>
    </submittedName>
</protein>
<proteinExistence type="inferred from homology"/>
<comment type="caution">
    <text evidence="5">The sequence shown here is derived from an EMBL/GenBank/DDBJ whole genome shotgun (WGS) entry which is preliminary data.</text>
</comment>
<feature type="chain" id="PRO_5045352391" evidence="4">
    <location>
        <begin position="22"/>
        <end position="423"/>
    </location>
</feature>
<evidence type="ECO:0000256" key="2">
    <source>
        <dbReference type="ARBA" id="ARBA00022448"/>
    </source>
</evidence>
<keyword evidence="3 4" id="KW-0732">Signal</keyword>
<keyword evidence="2" id="KW-0813">Transport</keyword>
<gene>
    <name evidence="5" type="ORF">GCM10010529_05210</name>
</gene>
<reference evidence="6" key="1">
    <citation type="journal article" date="2019" name="Int. J. Syst. Evol. Microbiol.">
        <title>The Global Catalogue of Microorganisms (GCM) 10K type strain sequencing project: providing services to taxonomists for standard genome sequencing and annotation.</title>
        <authorList>
            <consortium name="The Broad Institute Genomics Platform"/>
            <consortium name="The Broad Institute Genome Sequencing Center for Infectious Disease"/>
            <person name="Wu L."/>
            <person name="Ma J."/>
        </authorList>
    </citation>
    <scope>NUCLEOTIDE SEQUENCE [LARGE SCALE GENOMIC DNA]</scope>
    <source>
        <strain evidence="6">JCM 14309</strain>
    </source>
</reference>
<dbReference type="RefSeq" id="WP_344685178.1">
    <property type="nucleotide sequence ID" value="NZ_BAAAVT010000003.1"/>
</dbReference>